<reference key="2">
    <citation type="journal article" date="2000" name="Nature">
        <title>Sequence and analysis of chromosome 1 of the plant Arabidopsis thaliana.</title>
        <authorList>
            <person name="Theologis A."/>
            <person name="Ecker J.R."/>
            <person name="Palm C.J."/>
            <person name="Federspiel N.A."/>
            <person name="Kaul S."/>
            <person name="White O."/>
            <person name="Alonso J."/>
            <person name="Altafi H."/>
            <person name="Araujo R."/>
            <person name="Bowman C.L."/>
            <person name="Brooks S.Y."/>
            <person name="Buehler E."/>
            <person name="Chan A."/>
            <person name="Chao Q."/>
            <person name="Chen H."/>
            <person name="Cheuk R.F."/>
            <person name="Chin C.W."/>
            <person name="Chung M.K."/>
            <person name="Conn L."/>
            <person name="Conway A.B."/>
            <person name="Conway A.R."/>
            <person name="Creasy T.H."/>
            <person name="Dewar K."/>
            <person name="Dunn P."/>
            <person name="Etgu P."/>
            <person name="Feldblyum T.V."/>
            <person name="Feng J."/>
            <person name="Fong B."/>
            <person name="Fujii C.Y."/>
            <person name="Gill J.E."/>
            <person name="Goldsmith A.D."/>
            <person name="Haas B."/>
            <person name="Hansen N.F."/>
            <person name="Hughes B."/>
            <person name="Huizar L."/>
            <person name="Hunter J.L."/>
            <person name="Jenkins J."/>
            <person name="Johnson-Hopson C."/>
            <person name="Khan S."/>
            <person name="Khaykin E."/>
            <person name="Kim C.J."/>
            <person name="Koo H.L."/>
            <person name="Kremenetskaia I."/>
            <person name="Kurtz D.B."/>
            <person name="Kwan A."/>
            <person name="Lam B."/>
            <person name="Langin-Hooper S."/>
            <person name="Lee A."/>
            <person name="Lee J.M."/>
            <person name="Lenz C.A."/>
            <person name="Li J.H."/>
            <person name="Li Y."/>
            <person name="Lin X."/>
            <person name="Liu S.X."/>
            <person name="Liu Z.A."/>
            <person name="Luros J.S."/>
            <person name="Maiti R."/>
            <person name="Marziali A."/>
            <person name="Militscher J."/>
            <person name="Miranda M."/>
            <person name="Nguyen M."/>
            <person name="Nierman W.C."/>
            <person name="Osborne B.I."/>
            <person name="Pai G."/>
            <person name="Peterson J."/>
            <person name="Pham P.K."/>
            <person name="Rizzo M."/>
            <person name="Rooney T."/>
            <person name="Rowley D."/>
            <person name="Sakano H."/>
            <person name="Salzberg S.L."/>
            <person name="Schwartz J.R."/>
            <person name="Shinn P."/>
            <person name="Southwick A.M."/>
            <person name="Sun H."/>
            <person name="Tallon L.J."/>
            <person name="Tambunga G."/>
            <person name="Toriumi M.J."/>
            <person name="Town C.D."/>
            <person name="Utterback T."/>
            <person name="Van Aken S."/>
            <person name="Vaysberg M."/>
            <person name="Vysotskaia V.S."/>
            <person name="Walker M."/>
            <person name="Wu D."/>
            <person name="Yu G."/>
            <person name="Fraser C.M."/>
            <person name="Venter J.C."/>
            <person name="Davis R.W."/>
        </authorList>
    </citation>
    <scope>NUCLEOTIDE SEQUENCE [LARGE SCALE GENOMIC DNA]</scope>
    <source>
        <strain>cv. Columbia</strain>
    </source>
</reference>
<evidence type="ECO:0000313" key="1">
    <source>
        <dbReference type="EMBL" id="AAF79364.1"/>
    </source>
</evidence>
<organism evidence="1">
    <name type="scientific">Arabidopsis thaliana</name>
    <name type="common">Mouse-ear cress</name>
    <dbReference type="NCBI Taxonomy" id="3702"/>
    <lineage>
        <taxon>Eukaryota</taxon>
        <taxon>Viridiplantae</taxon>
        <taxon>Streptophyta</taxon>
        <taxon>Embryophyta</taxon>
        <taxon>Tracheophyta</taxon>
        <taxon>Spermatophyta</taxon>
        <taxon>Magnoliopsida</taxon>
        <taxon>eudicotyledons</taxon>
        <taxon>Gunneridae</taxon>
        <taxon>Pentapetalae</taxon>
        <taxon>rosids</taxon>
        <taxon>malvids</taxon>
        <taxon>Brassicales</taxon>
        <taxon>Brassicaceae</taxon>
        <taxon>Camelineae</taxon>
        <taxon>Arabidopsis</taxon>
    </lineage>
</organism>
<proteinExistence type="predicted"/>
<reference evidence="1" key="1">
    <citation type="submission" date="1999-10" db="EMBL/GenBank/DDBJ databases">
        <authorList>
            <person name="Ecker J.R."/>
        </authorList>
    </citation>
    <scope>NUCLEOTIDE SEQUENCE</scope>
</reference>
<dbReference type="EMBL" id="AC007887">
    <property type="protein sequence ID" value="AAF79364.1"/>
    <property type="molecule type" value="Genomic_DNA"/>
</dbReference>
<dbReference type="AlphaFoldDB" id="Q9LQD9"/>
<sequence>MRPVNLRRSLSPLHTEVEALLWAMKCMIGFNNQDVVFLDLVKIVSSPTEWRTFSVYLEELQNDKEEFSIFSLSLISHYATLKADNLERKIRTKPHHITYVNNILRNGSLEL</sequence>
<protein>
    <submittedName>
        <fullName evidence="1">F15O4.46</fullName>
    </submittedName>
</protein>
<reference evidence="1" key="3">
    <citation type="submission" date="2000-06" db="EMBL/GenBank/DDBJ databases">
        <authorList>
            <person name="Cheuk R."/>
            <person name="Shinn P."/>
            <person name="Brooks S."/>
            <person name="Buehler E."/>
            <person name="Chao Q."/>
            <person name="Johnson-Hopson C."/>
            <person name="Khan S."/>
            <person name="Kim C."/>
            <person name="Altafi H."/>
            <person name="Bei B."/>
            <person name="Chin C."/>
            <person name="Chiou J."/>
            <person name="Choi E."/>
            <person name="Conn L."/>
            <person name="Conway A."/>
            <person name="Gonzalez A."/>
            <person name="Hansen N."/>
            <person name="Howing B."/>
            <person name="Koo T."/>
            <person name="Lam B."/>
            <person name="Lee J."/>
            <person name="Lenz C."/>
            <person name="Li J."/>
            <person name="Liu A."/>
            <person name="Liu J."/>
            <person name="Liu S."/>
            <person name="Mukharsky N."/>
            <person name="Nguyen M."/>
            <person name="Palm C."/>
            <person name="Pham P."/>
            <person name="Sakano H."/>
            <person name="Schwartz J."/>
            <person name="Southwick A."/>
            <person name="Thaveri A."/>
            <person name="Toriumi M."/>
            <person name="Vaysberg M."/>
            <person name="Yu G."/>
            <person name="Davis R."/>
            <person name="Federspiel N."/>
            <person name="Theologis A."/>
            <person name="Ecker J."/>
        </authorList>
    </citation>
    <scope>NUCLEOTIDE SEQUENCE</scope>
</reference>
<name>Q9LQD9_ARATH</name>
<accession>Q9LQD9</accession>